<feature type="binding site" evidence="8">
    <location>
        <begin position="293"/>
        <end position="300"/>
    </location>
    <ligand>
        <name>ATP</name>
        <dbReference type="ChEBI" id="CHEBI:30616"/>
    </ligand>
</feature>
<evidence type="ECO:0000259" key="10">
    <source>
        <dbReference type="PROSITE" id="PS51193"/>
    </source>
</evidence>
<dbReference type="EMBL" id="PJNH01000001">
    <property type="protein sequence ID" value="PKR78826.1"/>
    <property type="molecule type" value="Genomic_DNA"/>
</dbReference>
<dbReference type="Pfam" id="PF00929">
    <property type="entry name" value="RNase_T"/>
    <property type="match status" value="1"/>
</dbReference>
<dbReference type="InterPro" id="IPR012337">
    <property type="entry name" value="RNaseH-like_sf"/>
</dbReference>
<dbReference type="InterPro" id="IPR006310">
    <property type="entry name" value="DinG"/>
</dbReference>
<dbReference type="InterPro" id="IPR027417">
    <property type="entry name" value="P-loop_NTPase"/>
</dbReference>
<comment type="cofactor">
    <cofactor evidence="1">
        <name>[4Fe-4S] cluster</name>
        <dbReference type="ChEBI" id="CHEBI:49883"/>
    </cofactor>
</comment>
<dbReference type="GO" id="GO:0003677">
    <property type="term" value="F:DNA binding"/>
    <property type="evidence" value="ECO:0007669"/>
    <property type="project" value="InterPro"/>
</dbReference>
<dbReference type="SUPFAM" id="SSF52540">
    <property type="entry name" value="P-loop containing nucleoside triphosphate hydrolases"/>
    <property type="match status" value="1"/>
</dbReference>
<dbReference type="NCBIfam" id="NF005981">
    <property type="entry name" value="PRK08074.1"/>
    <property type="match status" value="1"/>
</dbReference>
<evidence type="ECO:0000313" key="12">
    <source>
        <dbReference type="EMBL" id="PKR78826.1"/>
    </source>
</evidence>
<dbReference type="SMART" id="SM00479">
    <property type="entry name" value="EXOIII"/>
    <property type="match status" value="1"/>
</dbReference>
<dbReference type="InterPro" id="IPR006555">
    <property type="entry name" value="ATP-dep_Helicase_C"/>
</dbReference>
<dbReference type="InterPro" id="IPR014001">
    <property type="entry name" value="Helicase_ATP-bd"/>
</dbReference>
<dbReference type="InterPro" id="IPR014013">
    <property type="entry name" value="Helic_SF1/SF2_ATP-bd_DinG/Rad3"/>
</dbReference>
<dbReference type="CDD" id="cd06127">
    <property type="entry name" value="DEDDh"/>
    <property type="match status" value="1"/>
</dbReference>
<evidence type="ECO:0000313" key="13">
    <source>
        <dbReference type="Proteomes" id="UP000243524"/>
    </source>
</evidence>
<keyword evidence="6 8" id="KW-0067">ATP-binding</keyword>
<dbReference type="PROSITE" id="PS51193">
    <property type="entry name" value="HELICASE_ATP_BIND_2"/>
    <property type="match status" value="1"/>
</dbReference>
<evidence type="ECO:0000256" key="4">
    <source>
        <dbReference type="ARBA" id="ARBA00022801"/>
    </source>
</evidence>
<dbReference type="SMART" id="SM00487">
    <property type="entry name" value="DEXDc"/>
    <property type="match status" value="1"/>
</dbReference>
<dbReference type="InterPro" id="IPR045028">
    <property type="entry name" value="DinG/Rad3-like"/>
</dbReference>
<evidence type="ECO:0000256" key="8">
    <source>
        <dbReference type="HAMAP-Rule" id="MF_02206"/>
    </source>
</evidence>
<dbReference type="InterPro" id="IPR001650">
    <property type="entry name" value="Helicase_C-like"/>
</dbReference>
<dbReference type="NCBIfam" id="TIGR01407">
    <property type="entry name" value="dinG_rel"/>
    <property type="match status" value="1"/>
</dbReference>
<reference evidence="12 13" key="1">
    <citation type="submission" date="2017-06" db="EMBL/GenBank/DDBJ databases">
        <title>the draft geome sequence of Illustriluteabacillus marina B3227.</title>
        <authorList>
            <person name="He R.-H."/>
            <person name="Du Z.-J."/>
        </authorList>
    </citation>
    <scope>NUCLEOTIDE SEQUENCE [LARGE SCALE GENOMIC DNA]</scope>
    <source>
        <strain evidence="12 13">B3227</strain>
    </source>
</reference>
<dbReference type="Pfam" id="PF13307">
    <property type="entry name" value="Helicase_C_2"/>
    <property type="match status" value="1"/>
</dbReference>
<dbReference type="PANTHER" id="PTHR11472">
    <property type="entry name" value="DNA REPAIR DEAD HELICASE RAD3/XP-D SUBFAMILY MEMBER"/>
    <property type="match status" value="1"/>
</dbReference>
<keyword evidence="3 8" id="KW-0547">Nucleotide-binding</keyword>
<dbReference type="Pfam" id="PF00270">
    <property type="entry name" value="DEAD"/>
    <property type="match status" value="1"/>
</dbReference>
<protein>
    <recommendedName>
        <fullName evidence="8 9">3'-5' exonuclease DinG</fullName>
        <ecNumber evidence="8 9">3.1.-.-</ecNumber>
    </recommendedName>
</protein>
<dbReference type="EC" id="3.1.-.-" evidence="8 9"/>
<dbReference type="SMART" id="SM00491">
    <property type="entry name" value="HELICc2"/>
    <property type="match status" value="1"/>
</dbReference>
<feature type="domain" description="Helicase ATP-binding" evidence="10">
    <location>
        <begin position="258"/>
        <end position="523"/>
    </location>
</feature>
<keyword evidence="4 8" id="KW-0378">Hydrolase</keyword>
<dbReference type="InterPro" id="IPR011545">
    <property type="entry name" value="DEAD/DEAH_box_helicase_dom"/>
</dbReference>
<dbReference type="InterPro" id="IPR013520">
    <property type="entry name" value="Ribonucl_H"/>
</dbReference>
<sequence>MGVIFSYFWRTVKRRIMLNRYVVLDLETTGHSPKRGDEIIEVGLVVIDNDQIVDEYSTKVRPTHSIPPFISRLTGLTNEDVKNAPTIQEVLADIMPFFEDRYFIAHNAKFDYDFLNDALLRNGYSGLECPTIDTVELSRIFLPFADGYKLSELTSYLHIEHFSPHRALSDAYVTGLLFLEIMNRLDKLPLETLQQLLSFSQQYDSDFEWVLDDMIEEKRYKYESDHNLILQNGFAVKRIDQPTQPDVDIQLSFDEFVGQFFNQEPNEARTGQIQMANEIYHSFQNNQNAAIEAEAGMGKTIGYLLPATYFSLRNKEQVVISTQTIQLQNQIIVKDWMKIAESTELPIQVSLLKSSSHYINLERLRLFLETYPIHSNYDIILSLSIILVWLTETKTGDREELQLPTKGEHIWPFISGDDAGNKEEERSSYYHLAEQEAKQANVVVVNHAFLLNPDRKDSVDMLDYPYMIIDEAHHFENVARNQLAKKIDYVGLVDLLGSISRFQDFIEVEQAKAQADEFFRNVYEAVDFLHESDNELSDTGKFQLFLDEEHLSLFQQGPIKQSFSEFVAACQKLIRTMAGQIKSRERTKIFHIQLMERLKKMLNVLELFFQEDHMAIRWIEIDQDGAKNAVQINLQPMVLKPYMQGLFENKNRKSTIFTSATLKTNQSYSTFLEPLGLEEDIKKVTIPADYKLQEQTRIYVPNDFPNVIHSNPKKYASEIARFTKKILDEVNDKAIVLFTSYEMLNDVHYELKSMLSVNSFDVLSQGISTGSKDKLKKMFERSEHAVLLGTNSFWEGVDISGESLKVIILVRLPFDPPNHPVLRAKANWYHDQDKNPFYHLALPQAILRFRQAYGRLIRNNEDRGILFVLDQRMMKKSYGKHFVKSLPDLPITHENTDHIIQDAKNWVTYNN</sequence>
<dbReference type="GO" id="GO:0006260">
    <property type="term" value="P:DNA replication"/>
    <property type="evidence" value="ECO:0007669"/>
    <property type="project" value="InterPro"/>
</dbReference>
<gene>
    <name evidence="8 9" type="primary">dinG</name>
    <name evidence="12" type="ORF">CEY16_03475</name>
</gene>
<evidence type="ECO:0000256" key="1">
    <source>
        <dbReference type="ARBA" id="ARBA00001966"/>
    </source>
</evidence>
<dbReference type="Proteomes" id="UP000243524">
    <property type="component" value="Unassembled WGS sequence"/>
</dbReference>
<keyword evidence="2 8" id="KW-0540">Nuclease</keyword>
<dbReference type="Gene3D" id="3.40.50.300">
    <property type="entry name" value="P-loop containing nucleotide triphosphate hydrolases"/>
    <property type="match status" value="2"/>
</dbReference>
<dbReference type="SUPFAM" id="SSF53098">
    <property type="entry name" value="Ribonuclease H-like"/>
    <property type="match status" value="1"/>
</dbReference>
<dbReference type="Gene3D" id="3.30.420.10">
    <property type="entry name" value="Ribonuclease H-like superfamily/Ribonuclease H"/>
    <property type="match status" value="1"/>
</dbReference>
<feature type="domain" description="Helicase C-terminal" evidence="11">
    <location>
        <begin position="722"/>
        <end position="897"/>
    </location>
</feature>
<organism evidence="12 13">
    <name type="scientific">Halalkalibacillus sediminis</name>
    <dbReference type="NCBI Taxonomy" id="2018042"/>
    <lineage>
        <taxon>Bacteria</taxon>
        <taxon>Bacillati</taxon>
        <taxon>Bacillota</taxon>
        <taxon>Bacilli</taxon>
        <taxon>Bacillales</taxon>
        <taxon>Bacillaceae</taxon>
        <taxon>Halalkalibacillus</taxon>
    </lineage>
</organism>
<dbReference type="HAMAP" id="MF_02206">
    <property type="entry name" value="DinG_exonucl"/>
    <property type="match status" value="1"/>
</dbReference>
<evidence type="ECO:0000256" key="3">
    <source>
        <dbReference type="ARBA" id="ARBA00022741"/>
    </source>
</evidence>
<dbReference type="GO" id="GO:0008408">
    <property type="term" value="F:3'-5' exonuclease activity"/>
    <property type="evidence" value="ECO:0007669"/>
    <property type="project" value="UniProtKB-UniRule"/>
</dbReference>
<dbReference type="InterPro" id="IPR006054">
    <property type="entry name" value="DnaQ"/>
</dbReference>
<dbReference type="GO" id="GO:0005524">
    <property type="term" value="F:ATP binding"/>
    <property type="evidence" value="ECO:0007669"/>
    <property type="project" value="UniProtKB-UniRule"/>
</dbReference>
<keyword evidence="13" id="KW-1185">Reference proteome</keyword>
<dbReference type="AlphaFoldDB" id="A0A2I0QWV2"/>
<dbReference type="InterPro" id="IPR036397">
    <property type="entry name" value="RNaseH_sf"/>
</dbReference>
<accession>A0A2I0QWV2</accession>
<evidence type="ECO:0000256" key="6">
    <source>
        <dbReference type="ARBA" id="ARBA00022840"/>
    </source>
</evidence>
<evidence type="ECO:0000256" key="5">
    <source>
        <dbReference type="ARBA" id="ARBA00022839"/>
    </source>
</evidence>
<feature type="short sequence motif" description="DEAH box" evidence="8">
    <location>
        <begin position="470"/>
        <end position="473"/>
    </location>
</feature>
<evidence type="ECO:0000259" key="11">
    <source>
        <dbReference type="PROSITE" id="PS51194"/>
    </source>
</evidence>
<keyword evidence="12" id="KW-0347">Helicase</keyword>
<dbReference type="FunFam" id="3.30.420.10:FF:000045">
    <property type="entry name" value="3'-5' exonuclease DinG"/>
    <property type="match status" value="1"/>
</dbReference>
<dbReference type="GO" id="GO:0043139">
    <property type="term" value="F:5'-3' DNA helicase activity"/>
    <property type="evidence" value="ECO:0007669"/>
    <property type="project" value="UniProtKB-EC"/>
</dbReference>
<evidence type="ECO:0000256" key="9">
    <source>
        <dbReference type="RuleBase" id="RU364106"/>
    </source>
</evidence>
<dbReference type="PROSITE" id="PS51194">
    <property type="entry name" value="HELICASE_CTER"/>
    <property type="match status" value="1"/>
</dbReference>
<evidence type="ECO:0000256" key="7">
    <source>
        <dbReference type="ARBA" id="ARBA00048954"/>
    </source>
</evidence>
<dbReference type="PANTHER" id="PTHR11472:SF34">
    <property type="entry name" value="REGULATOR OF TELOMERE ELONGATION HELICASE 1"/>
    <property type="match status" value="1"/>
</dbReference>
<name>A0A2I0QWV2_9BACI</name>
<dbReference type="NCBIfam" id="TIGR00573">
    <property type="entry name" value="dnaq"/>
    <property type="match status" value="1"/>
</dbReference>
<comment type="caution">
    <text evidence="12">The sequence shown here is derived from an EMBL/GenBank/DDBJ whole genome shotgun (WGS) entry which is preliminary data.</text>
</comment>
<comment type="catalytic activity">
    <reaction evidence="7">
        <text>ATP + H2O = ADP + phosphate + H(+)</text>
        <dbReference type="Rhea" id="RHEA:13065"/>
        <dbReference type="ChEBI" id="CHEBI:15377"/>
        <dbReference type="ChEBI" id="CHEBI:15378"/>
        <dbReference type="ChEBI" id="CHEBI:30616"/>
        <dbReference type="ChEBI" id="CHEBI:43474"/>
        <dbReference type="ChEBI" id="CHEBI:456216"/>
        <dbReference type="EC" id="5.6.2.3"/>
    </reaction>
</comment>
<dbReference type="GO" id="GO:0016887">
    <property type="term" value="F:ATP hydrolysis activity"/>
    <property type="evidence" value="ECO:0007669"/>
    <property type="project" value="RHEA"/>
</dbReference>
<comment type="function">
    <text evidence="8 9">3'-5' exonuclease.</text>
</comment>
<comment type="similarity">
    <text evidence="8 9">Belongs to the helicase family. DinG subfamily. Type 2 sub-subfamily.</text>
</comment>
<evidence type="ECO:0000256" key="2">
    <source>
        <dbReference type="ARBA" id="ARBA00022722"/>
    </source>
</evidence>
<keyword evidence="5 8" id="KW-0269">Exonuclease</keyword>
<proteinExistence type="inferred from homology"/>
<dbReference type="GO" id="GO:0003887">
    <property type="term" value="F:DNA-directed DNA polymerase activity"/>
    <property type="evidence" value="ECO:0007669"/>
    <property type="project" value="InterPro"/>
</dbReference>